<sequence length="340" mass="40797">MQEIDFVVFWVDGSDPEWQQKKARYKGTPQQAASVRYRDWDILKYWFRAVETYAPWVRHIYFVADNQRPSWLNFDHPKLSFVDHRDFIPEEFLPTFQANTIEDNLHRIKGLSEQFVVFNDDMFINAPIAPDYYFRNGLPCDAPYEHLFTAGCYNPKTDGWGINVMEFCDTHVVNAYFDRRKVVAQNRKAWYGHYLGLKYWLQARIIGWFRRSTFQHFYTPHNEKAFLKTTYQELWEREPEMLAKSCTKFRENMSLNNYVFRYWQLASNKFYPVNQLRAKQVVQLGADNLNQVERLMFDTQVKSLCLNDSSDLSYEDYESLKPRLIALFERKLPTKSQFEV</sequence>
<comment type="similarity">
    <text evidence="1">Belongs to the stealth family.</text>
</comment>
<accession>A0A929WZX9</accession>
<dbReference type="InterPro" id="IPR031358">
    <property type="entry name" value="Stealth_CR1"/>
</dbReference>
<reference evidence="6" key="1">
    <citation type="submission" date="2020-04" db="EMBL/GenBank/DDBJ databases">
        <title>Deep metagenomics examines the oral microbiome during advanced dental caries in children, revealing novel taxa and co-occurrences with host molecules.</title>
        <authorList>
            <person name="Baker J.L."/>
            <person name="Morton J.T."/>
            <person name="Dinis M."/>
            <person name="Alvarez R."/>
            <person name="Tran N.C."/>
            <person name="Knight R."/>
            <person name="Edlund A."/>
        </authorList>
    </citation>
    <scope>NUCLEOTIDE SEQUENCE</scope>
    <source>
        <strain evidence="6">JCVI_34_bin.1</strain>
    </source>
</reference>
<dbReference type="PANTHER" id="PTHR24045:SF0">
    <property type="entry name" value="N-ACETYLGLUCOSAMINE-1-PHOSPHOTRANSFERASE SUBUNITS ALPHA_BETA"/>
    <property type="match status" value="1"/>
</dbReference>
<evidence type="ECO:0000256" key="1">
    <source>
        <dbReference type="ARBA" id="ARBA00007583"/>
    </source>
</evidence>
<dbReference type="InterPro" id="IPR047141">
    <property type="entry name" value="Stealth"/>
</dbReference>
<keyword evidence="3" id="KW-0270">Exopolysaccharide synthesis</keyword>
<name>A0A929WZX9_9BACT</name>
<evidence type="ECO:0000256" key="3">
    <source>
        <dbReference type="ARBA" id="ARBA00023169"/>
    </source>
</evidence>
<dbReference type="AlphaFoldDB" id="A0A929WZX9"/>
<proteinExistence type="inferred from homology"/>
<dbReference type="GO" id="GO:0000271">
    <property type="term" value="P:polysaccharide biosynthetic process"/>
    <property type="evidence" value="ECO:0007669"/>
    <property type="project" value="UniProtKB-KW"/>
</dbReference>
<dbReference type="InterPro" id="IPR021520">
    <property type="entry name" value="Stealth_CR2"/>
</dbReference>
<gene>
    <name evidence="6" type="ORF">HXK21_05575</name>
</gene>
<dbReference type="GO" id="GO:0016772">
    <property type="term" value="F:transferase activity, transferring phosphorus-containing groups"/>
    <property type="evidence" value="ECO:0007669"/>
    <property type="project" value="InterPro"/>
</dbReference>
<comment type="caution">
    <text evidence="6">The sequence shown here is derived from an EMBL/GenBank/DDBJ whole genome shotgun (WGS) entry which is preliminary data.</text>
</comment>
<dbReference type="Pfam" id="PF11380">
    <property type="entry name" value="Stealth_CR2"/>
    <property type="match status" value="1"/>
</dbReference>
<evidence type="ECO:0000313" key="7">
    <source>
        <dbReference type="Proteomes" id="UP000704068"/>
    </source>
</evidence>
<dbReference type="RefSeq" id="WP_303763958.1">
    <property type="nucleotide sequence ID" value="NZ_JABZGR010000014.1"/>
</dbReference>
<dbReference type="EMBL" id="JABZGR010000014">
    <property type="protein sequence ID" value="MBF0970493.1"/>
    <property type="molecule type" value="Genomic_DNA"/>
</dbReference>
<protein>
    <submittedName>
        <fullName evidence="6">Stealth CR1 domain-containing protein</fullName>
    </submittedName>
</protein>
<dbReference type="Pfam" id="PF17101">
    <property type="entry name" value="Stealth_CR1"/>
    <property type="match status" value="1"/>
</dbReference>
<evidence type="ECO:0000259" key="5">
    <source>
        <dbReference type="Pfam" id="PF17101"/>
    </source>
</evidence>
<evidence type="ECO:0000313" key="6">
    <source>
        <dbReference type="EMBL" id="MBF0970493.1"/>
    </source>
</evidence>
<evidence type="ECO:0000256" key="2">
    <source>
        <dbReference type="ARBA" id="ARBA00022679"/>
    </source>
</evidence>
<feature type="domain" description="Stealth protein CR2 conserved region 2" evidence="4">
    <location>
        <begin position="36"/>
        <end position="136"/>
    </location>
</feature>
<keyword evidence="2" id="KW-0808">Transferase</keyword>
<feature type="domain" description="Stealth protein CR1 conserved region 1" evidence="5">
    <location>
        <begin position="4"/>
        <end position="27"/>
    </location>
</feature>
<organism evidence="6 7">
    <name type="scientific">Alloprevotella tannerae</name>
    <dbReference type="NCBI Taxonomy" id="76122"/>
    <lineage>
        <taxon>Bacteria</taxon>
        <taxon>Pseudomonadati</taxon>
        <taxon>Bacteroidota</taxon>
        <taxon>Bacteroidia</taxon>
        <taxon>Bacteroidales</taxon>
        <taxon>Prevotellaceae</taxon>
        <taxon>Alloprevotella</taxon>
    </lineage>
</organism>
<dbReference type="PANTHER" id="PTHR24045">
    <property type="match status" value="1"/>
</dbReference>
<dbReference type="Proteomes" id="UP000704068">
    <property type="component" value="Unassembled WGS sequence"/>
</dbReference>
<evidence type="ECO:0000259" key="4">
    <source>
        <dbReference type="Pfam" id="PF11380"/>
    </source>
</evidence>